<feature type="region of interest" description="Disordered" evidence="1">
    <location>
        <begin position="132"/>
        <end position="203"/>
    </location>
</feature>
<name>M3AGM2_PSEFD</name>
<dbReference type="GeneID" id="19333337"/>
<sequence length="379" mass="42567">MVLVLVVLGERKQAIRSAAQAIFNVTALQHLFSPRSFQILHLQLHRNSIWIFCDSWLPVHSIPTEILPVHAFTSFTAYKDSTTDFIQGRMRENASIYTADLLKPLQPITSFEGLTVDVDVCCIPKETPPYDLHTGLKEKMQKEETKTLDMQKREEAKAKAQEAQKNKSATPKKRRDPPTASSSTPKKAKSTKKAADAVDDSLPPNSSPCYSICRRVVFYLMHLLSSLAALGLHDVWEEQGSLIVLDQDCNLHQCGECYIPSQHSGFLWYSEGNSRHPATYFGLGSLRSYAIISALARTGPGSGFRSMYRMRIDILRFWEHAFEMGILAIRSPTTDDALLALNGHVPHLTVNFGKMVGEDLLTAHEDNWYNVIHHTTINS</sequence>
<feature type="compositionally biased region" description="Basic and acidic residues" evidence="1">
    <location>
        <begin position="134"/>
        <end position="165"/>
    </location>
</feature>
<gene>
    <name evidence="2" type="ORF">MYCFIDRAFT_175133</name>
</gene>
<dbReference type="HOGENOM" id="CLU_729831_0_0_1"/>
<proteinExistence type="predicted"/>
<dbReference type="VEuPathDB" id="FungiDB:MYCFIDRAFT_175133"/>
<dbReference type="AlphaFoldDB" id="M3AGM2"/>
<dbReference type="KEGG" id="pfj:MYCFIDRAFT_175133"/>
<accession>M3AGM2</accession>
<reference evidence="2 3" key="1">
    <citation type="journal article" date="2012" name="PLoS Pathog.">
        <title>Diverse lifestyles and strategies of plant pathogenesis encoded in the genomes of eighteen Dothideomycetes fungi.</title>
        <authorList>
            <person name="Ohm R.A."/>
            <person name="Feau N."/>
            <person name="Henrissat B."/>
            <person name="Schoch C.L."/>
            <person name="Horwitz B.A."/>
            <person name="Barry K.W."/>
            <person name="Condon B.J."/>
            <person name="Copeland A.C."/>
            <person name="Dhillon B."/>
            <person name="Glaser F."/>
            <person name="Hesse C.N."/>
            <person name="Kosti I."/>
            <person name="LaButti K."/>
            <person name="Lindquist E.A."/>
            <person name="Lucas S."/>
            <person name="Salamov A.A."/>
            <person name="Bradshaw R.E."/>
            <person name="Ciuffetti L."/>
            <person name="Hamelin R.C."/>
            <person name="Kema G.H.J."/>
            <person name="Lawrence C."/>
            <person name="Scott J.A."/>
            <person name="Spatafora J.W."/>
            <person name="Turgeon B.G."/>
            <person name="de Wit P.J.G.M."/>
            <person name="Zhong S."/>
            <person name="Goodwin S.B."/>
            <person name="Grigoriev I.V."/>
        </authorList>
    </citation>
    <scope>NUCLEOTIDE SEQUENCE [LARGE SCALE GENOMIC DNA]</scope>
    <source>
        <strain evidence="2 3">CIRAD86</strain>
    </source>
</reference>
<evidence type="ECO:0000313" key="2">
    <source>
        <dbReference type="EMBL" id="EME83711.1"/>
    </source>
</evidence>
<evidence type="ECO:0000313" key="3">
    <source>
        <dbReference type="Proteomes" id="UP000016932"/>
    </source>
</evidence>
<keyword evidence="3" id="KW-1185">Reference proteome</keyword>
<organism evidence="2 3">
    <name type="scientific">Pseudocercospora fijiensis (strain CIRAD86)</name>
    <name type="common">Black leaf streak disease fungus</name>
    <name type="synonym">Mycosphaerella fijiensis</name>
    <dbReference type="NCBI Taxonomy" id="383855"/>
    <lineage>
        <taxon>Eukaryota</taxon>
        <taxon>Fungi</taxon>
        <taxon>Dikarya</taxon>
        <taxon>Ascomycota</taxon>
        <taxon>Pezizomycotina</taxon>
        <taxon>Dothideomycetes</taxon>
        <taxon>Dothideomycetidae</taxon>
        <taxon>Mycosphaerellales</taxon>
        <taxon>Mycosphaerellaceae</taxon>
        <taxon>Pseudocercospora</taxon>
    </lineage>
</organism>
<dbReference type="EMBL" id="KB446558">
    <property type="protein sequence ID" value="EME83711.1"/>
    <property type="molecule type" value="Genomic_DNA"/>
</dbReference>
<evidence type="ECO:0000256" key="1">
    <source>
        <dbReference type="SAM" id="MobiDB-lite"/>
    </source>
</evidence>
<dbReference type="RefSeq" id="XP_007926873.1">
    <property type="nucleotide sequence ID" value="XM_007928682.1"/>
</dbReference>
<dbReference type="Proteomes" id="UP000016932">
    <property type="component" value="Unassembled WGS sequence"/>
</dbReference>
<protein>
    <submittedName>
        <fullName evidence="2">Uncharacterized protein</fullName>
    </submittedName>
</protein>